<dbReference type="EMBL" id="BARS01052647">
    <property type="protein sequence ID" value="GAG44341.1"/>
    <property type="molecule type" value="Genomic_DNA"/>
</dbReference>
<gene>
    <name evidence="1" type="ORF">S01H1_78248</name>
</gene>
<evidence type="ECO:0008006" key="2">
    <source>
        <dbReference type="Google" id="ProtNLM"/>
    </source>
</evidence>
<evidence type="ECO:0000313" key="1">
    <source>
        <dbReference type="EMBL" id="GAG44341.1"/>
    </source>
</evidence>
<organism evidence="1">
    <name type="scientific">marine sediment metagenome</name>
    <dbReference type="NCBI Taxonomy" id="412755"/>
    <lineage>
        <taxon>unclassified sequences</taxon>
        <taxon>metagenomes</taxon>
        <taxon>ecological metagenomes</taxon>
    </lineage>
</organism>
<dbReference type="InterPro" id="IPR027417">
    <property type="entry name" value="P-loop_NTPase"/>
</dbReference>
<feature type="non-terminal residue" evidence="1">
    <location>
        <position position="1"/>
    </location>
</feature>
<dbReference type="Gene3D" id="3.40.50.300">
    <property type="entry name" value="P-loop containing nucleotide triphosphate hydrolases"/>
    <property type="match status" value="1"/>
</dbReference>
<name>X0Z704_9ZZZZ</name>
<reference evidence="1" key="1">
    <citation type="journal article" date="2014" name="Front. Microbiol.">
        <title>High frequency of phylogenetically diverse reductive dehalogenase-homologous genes in deep subseafloor sedimentary metagenomes.</title>
        <authorList>
            <person name="Kawai M."/>
            <person name="Futagami T."/>
            <person name="Toyoda A."/>
            <person name="Takaki Y."/>
            <person name="Nishi S."/>
            <person name="Hori S."/>
            <person name="Arai W."/>
            <person name="Tsubouchi T."/>
            <person name="Morono Y."/>
            <person name="Uchiyama I."/>
            <person name="Ito T."/>
            <person name="Fujiyama A."/>
            <person name="Inagaki F."/>
            <person name="Takami H."/>
        </authorList>
    </citation>
    <scope>NUCLEOTIDE SEQUENCE</scope>
    <source>
        <strain evidence="1">Expedition CK06-06</strain>
    </source>
</reference>
<dbReference type="AlphaFoldDB" id="X0Z704"/>
<proteinExistence type="predicted"/>
<comment type="caution">
    <text evidence="1">The sequence shown here is derived from an EMBL/GenBank/DDBJ whole genome shotgun (WGS) entry which is preliminary data.</text>
</comment>
<sequence>GLNSPLITELSLLEITRDQIKLVVFNRVSSSQQLSFGEIEDQLNMIVVSAFTPNRELAYQASRDKEPIIMLMPEGLTAQQINQLAANVI</sequence>
<protein>
    <recommendedName>
        <fullName evidence="2">DRTGG domain-containing protein</fullName>
    </recommendedName>
</protein>
<accession>X0Z704</accession>